<dbReference type="EMBL" id="FNDZ01000003">
    <property type="protein sequence ID" value="SDI57700.1"/>
    <property type="molecule type" value="Genomic_DNA"/>
</dbReference>
<name>A0A1G8LR73_9CLOT</name>
<protein>
    <submittedName>
        <fullName evidence="1">Uncharacterized protein</fullName>
    </submittedName>
</protein>
<organism evidence="1 2">
    <name type="scientific">Proteiniclasticum ruminis</name>
    <dbReference type="NCBI Taxonomy" id="398199"/>
    <lineage>
        <taxon>Bacteria</taxon>
        <taxon>Bacillati</taxon>
        <taxon>Bacillota</taxon>
        <taxon>Clostridia</taxon>
        <taxon>Eubacteriales</taxon>
        <taxon>Clostridiaceae</taxon>
        <taxon>Proteiniclasticum</taxon>
    </lineage>
</organism>
<gene>
    <name evidence="1" type="ORF">SAMN05421804_103147</name>
</gene>
<dbReference type="Proteomes" id="UP000183255">
    <property type="component" value="Unassembled WGS sequence"/>
</dbReference>
<accession>A0A1G8LR73</accession>
<evidence type="ECO:0000313" key="1">
    <source>
        <dbReference type="EMBL" id="SDI57700.1"/>
    </source>
</evidence>
<dbReference type="RefSeq" id="WP_031575253.1">
    <property type="nucleotide sequence ID" value="NZ_FNDZ01000003.1"/>
</dbReference>
<dbReference type="AlphaFoldDB" id="A0A1G8LR73"/>
<evidence type="ECO:0000313" key="2">
    <source>
        <dbReference type="Proteomes" id="UP000183255"/>
    </source>
</evidence>
<proteinExistence type="predicted"/>
<sequence>MQNPYGTVYKVFIEFNEHELKTEADVRSFINHHFSVETLDVDIGVKNVILNDHSLQLVWKVPVHEGVHEIENSLHYILKDGRIGSYSWKCQE</sequence>
<reference evidence="1 2" key="1">
    <citation type="submission" date="2016-10" db="EMBL/GenBank/DDBJ databases">
        <authorList>
            <person name="de Groot N.N."/>
        </authorList>
    </citation>
    <scope>NUCLEOTIDE SEQUENCE [LARGE SCALE GENOMIC DNA]</scope>
    <source>
        <strain evidence="1 2">CGMCC 1.5058</strain>
    </source>
</reference>